<keyword evidence="3" id="KW-1185">Reference proteome</keyword>
<feature type="region of interest" description="Disordered" evidence="1">
    <location>
        <begin position="1"/>
        <end position="28"/>
    </location>
</feature>
<dbReference type="PANTHER" id="PTHR35069:SF1">
    <property type="entry name" value="CILIA- AND FLAGELLA-ASSOCIATED PROTEIN 95"/>
    <property type="match status" value="1"/>
</dbReference>
<evidence type="ECO:0000313" key="3">
    <source>
        <dbReference type="Proteomes" id="UP001209878"/>
    </source>
</evidence>
<dbReference type="InterPro" id="IPR027905">
    <property type="entry name" value="CFAP95"/>
</dbReference>
<dbReference type="AlphaFoldDB" id="A0AAD9P3V1"/>
<gene>
    <name evidence="2" type="ORF">NP493_163g05112</name>
</gene>
<dbReference type="PANTHER" id="PTHR35069">
    <property type="entry name" value="PROTEIN C9ORF135"/>
    <property type="match status" value="1"/>
</dbReference>
<evidence type="ECO:0000313" key="2">
    <source>
        <dbReference type="EMBL" id="KAK2187526.1"/>
    </source>
</evidence>
<dbReference type="GO" id="GO:0005886">
    <property type="term" value="C:plasma membrane"/>
    <property type="evidence" value="ECO:0007669"/>
    <property type="project" value="TreeGrafter"/>
</dbReference>
<dbReference type="EMBL" id="JAODUO010000163">
    <property type="protein sequence ID" value="KAK2187526.1"/>
    <property type="molecule type" value="Genomic_DNA"/>
</dbReference>
<dbReference type="Proteomes" id="UP001209878">
    <property type="component" value="Unassembled WGS sequence"/>
</dbReference>
<organism evidence="2 3">
    <name type="scientific">Ridgeia piscesae</name>
    <name type="common">Tubeworm</name>
    <dbReference type="NCBI Taxonomy" id="27915"/>
    <lineage>
        <taxon>Eukaryota</taxon>
        <taxon>Metazoa</taxon>
        <taxon>Spiralia</taxon>
        <taxon>Lophotrochozoa</taxon>
        <taxon>Annelida</taxon>
        <taxon>Polychaeta</taxon>
        <taxon>Sedentaria</taxon>
        <taxon>Canalipalpata</taxon>
        <taxon>Sabellida</taxon>
        <taxon>Siboglinidae</taxon>
        <taxon>Ridgeia</taxon>
    </lineage>
</organism>
<feature type="compositionally biased region" description="Polar residues" evidence="1">
    <location>
        <begin position="1"/>
        <end position="10"/>
    </location>
</feature>
<evidence type="ECO:0000256" key="1">
    <source>
        <dbReference type="SAM" id="MobiDB-lite"/>
    </source>
</evidence>
<reference evidence="2" key="1">
    <citation type="journal article" date="2023" name="Mol. Biol. Evol.">
        <title>Third-Generation Sequencing Reveals the Adaptive Role of the Epigenome in Three Deep-Sea Polychaetes.</title>
        <authorList>
            <person name="Perez M."/>
            <person name="Aroh O."/>
            <person name="Sun Y."/>
            <person name="Lan Y."/>
            <person name="Juniper S.K."/>
            <person name="Young C.R."/>
            <person name="Angers B."/>
            <person name="Qian P.Y."/>
        </authorList>
    </citation>
    <scope>NUCLEOTIDE SEQUENCE</scope>
    <source>
        <strain evidence="2">R07B-5</strain>
    </source>
</reference>
<dbReference type="Pfam" id="PF15139">
    <property type="entry name" value="CFAP95"/>
    <property type="match status" value="1"/>
</dbReference>
<sequence>MASPQNVSPPKSQPRPQLPDYSDRTGSMALRSNHMNYSRAILNSNWHQAREAEPKDYDISKHPRRSFSYSTYKRIADITDGTLPNTTYHDLATDYFKKKDYIERPYGVPMVDADSALKLSLERETGHPLRGATAVIPRHVPEHRKFYHTTTHLNDYRAPYPFLLSTGARLPDYGLAYKRCMSQFTDTADYRRFGYNTWWDESGHYGNSHLRAQVPVYAYRNPIFPSKIQGAV</sequence>
<accession>A0AAD9P3V1</accession>
<protein>
    <submittedName>
        <fullName evidence="2">Uncharacterized protein</fullName>
    </submittedName>
</protein>
<name>A0AAD9P3V1_RIDPI</name>
<comment type="caution">
    <text evidence="2">The sequence shown here is derived from an EMBL/GenBank/DDBJ whole genome shotgun (WGS) entry which is preliminary data.</text>
</comment>
<proteinExistence type="predicted"/>